<evidence type="ECO:0000256" key="3">
    <source>
        <dbReference type="ARBA" id="ARBA00022777"/>
    </source>
</evidence>
<keyword evidence="8" id="KW-1185">Reference proteome</keyword>
<dbReference type="GO" id="GO:0016301">
    <property type="term" value="F:kinase activity"/>
    <property type="evidence" value="ECO:0007669"/>
    <property type="project" value="UniProtKB-KW"/>
</dbReference>
<reference evidence="6 8" key="1">
    <citation type="journal article" date="2012" name="Nature">
        <title>Algal genomes reveal evolutionary mosaicism and the fate of nucleomorphs.</title>
        <authorList>
            <consortium name="DOE Joint Genome Institute"/>
            <person name="Curtis B.A."/>
            <person name="Tanifuji G."/>
            <person name="Burki F."/>
            <person name="Gruber A."/>
            <person name="Irimia M."/>
            <person name="Maruyama S."/>
            <person name="Arias M.C."/>
            <person name="Ball S.G."/>
            <person name="Gile G.H."/>
            <person name="Hirakawa Y."/>
            <person name="Hopkins J.F."/>
            <person name="Kuo A."/>
            <person name="Rensing S.A."/>
            <person name="Schmutz J."/>
            <person name="Symeonidi A."/>
            <person name="Elias M."/>
            <person name="Eveleigh R.J."/>
            <person name="Herman E.K."/>
            <person name="Klute M.J."/>
            <person name="Nakayama T."/>
            <person name="Obornik M."/>
            <person name="Reyes-Prieto A."/>
            <person name="Armbrust E.V."/>
            <person name="Aves S.J."/>
            <person name="Beiko R.G."/>
            <person name="Coutinho P."/>
            <person name="Dacks J.B."/>
            <person name="Durnford D.G."/>
            <person name="Fast N.M."/>
            <person name="Green B.R."/>
            <person name="Grisdale C.J."/>
            <person name="Hempel F."/>
            <person name="Henrissat B."/>
            <person name="Hoppner M.P."/>
            <person name="Ishida K."/>
            <person name="Kim E."/>
            <person name="Koreny L."/>
            <person name="Kroth P.G."/>
            <person name="Liu Y."/>
            <person name="Malik S.B."/>
            <person name="Maier U.G."/>
            <person name="McRose D."/>
            <person name="Mock T."/>
            <person name="Neilson J.A."/>
            <person name="Onodera N.T."/>
            <person name="Poole A.M."/>
            <person name="Pritham E.J."/>
            <person name="Richards T.A."/>
            <person name="Rocap G."/>
            <person name="Roy S.W."/>
            <person name="Sarai C."/>
            <person name="Schaack S."/>
            <person name="Shirato S."/>
            <person name="Slamovits C.H."/>
            <person name="Spencer D.F."/>
            <person name="Suzuki S."/>
            <person name="Worden A.Z."/>
            <person name="Zauner S."/>
            <person name="Barry K."/>
            <person name="Bell C."/>
            <person name="Bharti A.K."/>
            <person name="Crow J.A."/>
            <person name="Grimwood J."/>
            <person name="Kramer R."/>
            <person name="Lindquist E."/>
            <person name="Lucas S."/>
            <person name="Salamov A."/>
            <person name="McFadden G.I."/>
            <person name="Lane C.E."/>
            <person name="Keeling P.J."/>
            <person name="Gray M.W."/>
            <person name="Grigoriev I.V."/>
            <person name="Archibald J.M."/>
        </authorList>
    </citation>
    <scope>NUCLEOTIDE SEQUENCE</scope>
    <source>
        <strain evidence="6 8">CCMP2712</strain>
    </source>
</reference>
<accession>L1JRD9</accession>
<dbReference type="KEGG" id="gtt:GUITHDRAFT_161773"/>
<organism evidence="6">
    <name type="scientific">Guillardia theta (strain CCMP2712)</name>
    <name type="common">Cryptophyte</name>
    <dbReference type="NCBI Taxonomy" id="905079"/>
    <lineage>
        <taxon>Eukaryota</taxon>
        <taxon>Cryptophyceae</taxon>
        <taxon>Pyrenomonadales</taxon>
        <taxon>Geminigeraceae</taxon>
        <taxon>Guillardia</taxon>
    </lineage>
</organism>
<dbReference type="InterPro" id="IPR001206">
    <property type="entry name" value="Diacylglycerol_kinase_cat_dom"/>
</dbReference>
<dbReference type="GO" id="GO:0008654">
    <property type="term" value="P:phospholipid biosynthetic process"/>
    <property type="evidence" value="ECO:0007669"/>
    <property type="project" value="InterPro"/>
</dbReference>
<keyword evidence="3" id="KW-0418">Kinase</keyword>
<dbReference type="NCBIfam" id="TIGR00147">
    <property type="entry name" value="YegS/Rv2252/BmrU family lipid kinase"/>
    <property type="match status" value="1"/>
</dbReference>
<dbReference type="GeneID" id="17307665"/>
<dbReference type="Pfam" id="PF00781">
    <property type="entry name" value="DAGK_cat"/>
    <property type="match status" value="1"/>
</dbReference>
<dbReference type="Gene3D" id="2.60.200.40">
    <property type="match status" value="1"/>
</dbReference>
<proteinExistence type="predicted"/>
<dbReference type="InterPro" id="IPR016064">
    <property type="entry name" value="NAD/diacylglycerol_kinase_sf"/>
</dbReference>
<reference evidence="8" key="2">
    <citation type="submission" date="2012-11" db="EMBL/GenBank/DDBJ databases">
        <authorList>
            <person name="Kuo A."/>
            <person name="Curtis B.A."/>
            <person name="Tanifuji G."/>
            <person name="Burki F."/>
            <person name="Gruber A."/>
            <person name="Irimia M."/>
            <person name="Maruyama S."/>
            <person name="Arias M.C."/>
            <person name="Ball S.G."/>
            <person name="Gile G.H."/>
            <person name="Hirakawa Y."/>
            <person name="Hopkins J.F."/>
            <person name="Rensing S.A."/>
            <person name="Schmutz J."/>
            <person name="Symeonidi A."/>
            <person name="Elias M."/>
            <person name="Eveleigh R.J."/>
            <person name="Herman E.K."/>
            <person name="Klute M.J."/>
            <person name="Nakayama T."/>
            <person name="Obornik M."/>
            <person name="Reyes-Prieto A."/>
            <person name="Armbrust E.V."/>
            <person name="Aves S.J."/>
            <person name="Beiko R.G."/>
            <person name="Coutinho P."/>
            <person name="Dacks J.B."/>
            <person name="Durnford D.G."/>
            <person name="Fast N.M."/>
            <person name="Green B.R."/>
            <person name="Grisdale C."/>
            <person name="Hempe F."/>
            <person name="Henrissat B."/>
            <person name="Hoppner M.P."/>
            <person name="Ishida K.-I."/>
            <person name="Kim E."/>
            <person name="Koreny L."/>
            <person name="Kroth P.G."/>
            <person name="Liu Y."/>
            <person name="Malik S.-B."/>
            <person name="Maier U.G."/>
            <person name="McRose D."/>
            <person name="Mock T."/>
            <person name="Neilson J.A."/>
            <person name="Onodera N.T."/>
            <person name="Poole A.M."/>
            <person name="Pritham E.J."/>
            <person name="Richards T.A."/>
            <person name="Rocap G."/>
            <person name="Roy S.W."/>
            <person name="Sarai C."/>
            <person name="Schaack S."/>
            <person name="Shirato S."/>
            <person name="Slamovits C.H."/>
            <person name="Spencer D.F."/>
            <person name="Suzuki S."/>
            <person name="Worden A.Z."/>
            <person name="Zauner S."/>
            <person name="Barry K."/>
            <person name="Bell C."/>
            <person name="Bharti A.K."/>
            <person name="Crow J.A."/>
            <person name="Grimwood J."/>
            <person name="Kramer R."/>
            <person name="Lindquist E."/>
            <person name="Lucas S."/>
            <person name="Salamov A."/>
            <person name="McFadden G.I."/>
            <person name="Lane C.E."/>
            <person name="Keeling P.J."/>
            <person name="Gray M.W."/>
            <person name="Grigoriev I.V."/>
            <person name="Archibald J.M."/>
        </authorList>
    </citation>
    <scope>NUCLEOTIDE SEQUENCE</scope>
    <source>
        <strain evidence="8">CCMP2712</strain>
    </source>
</reference>
<evidence type="ECO:0000256" key="4">
    <source>
        <dbReference type="ARBA" id="ARBA00022840"/>
    </source>
</evidence>
<dbReference type="PANTHER" id="PTHR12358:SF54">
    <property type="entry name" value="SPHINGOSINE KINASE RELATED PROTEIN"/>
    <property type="match status" value="1"/>
</dbReference>
<dbReference type="Pfam" id="PF19279">
    <property type="entry name" value="YegS_C"/>
    <property type="match status" value="1"/>
</dbReference>
<dbReference type="RefSeq" id="XP_005837997.1">
    <property type="nucleotide sequence ID" value="XM_005837940.1"/>
</dbReference>
<dbReference type="STRING" id="905079.L1JRD9"/>
<dbReference type="PROSITE" id="PS50146">
    <property type="entry name" value="DAGK"/>
    <property type="match status" value="1"/>
</dbReference>
<name>L1JRD9_GUITC</name>
<dbReference type="PaxDb" id="55529-EKX51017"/>
<dbReference type="InterPro" id="IPR050187">
    <property type="entry name" value="Lipid_Phosphate_FormReg"/>
</dbReference>
<dbReference type="PANTHER" id="PTHR12358">
    <property type="entry name" value="SPHINGOSINE KINASE"/>
    <property type="match status" value="1"/>
</dbReference>
<keyword evidence="1" id="KW-0808">Transferase</keyword>
<dbReference type="Gene3D" id="3.40.50.10330">
    <property type="entry name" value="Probable inorganic polyphosphate/atp-NAD kinase, domain 1"/>
    <property type="match status" value="1"/>
</dbReference>
<dbReference type="EMBL" id="JH992977">
    <property type="protein sequence ID" value="EKX51017.1"/>
    <property type="molecule type" value="Genomic_DNA"/>
</dbReference>
<keyword evidence="2" id="KW-0547">Nucleotide-binding</keyword>
<reference evidence="7" key="3">
    <citation type="submission" date="2015-06" db="UniProtKB">
        <authorList>
            <consortium name="EnsemblProtists"/>
        </authorList>
    </citation>
    <scope>IDENTIFICATION</scope>
</reference>
<evidence type="ECO:0000259" key="5">
    <source>
        <dbReference type="PROSITE" id="PS50146"/>
    </source>
</evidence>
<dbReference type="HOGENOM" id="CLU_045532_0_0_1"/>
<dbReference type="eggNOG" id="KOG1116">
    <property type="taxonomic scope" value="Eukaryota"/>
</dbReference>
<dbReference type="SUPFAM" id="SSF111331">
    <property type="entry name" value="NAD kinase/diacylglycerol kinase-like"/>
    <property type="match status" value="1"/>
</dbReference>
<dbReference type="Proteomes" id="UP000011087">
    <property type="component" value="Unassembled WGS sequence"/>
</dbReference>
<evidence type="ECO:0000313" key="6">
    <source>
        <dbReference type="EMBL" id="EKX51017.1"/>
    </source>
</evidence>
<evidence type="ECO:0000256" key="2">
    <source>
        <dbReference type="ARBA" id="ARBA00022741"/>
    </source>
</evidence>
<evidence type="ECO:0000313" key="7">
    <source>
        <dbReference type="EnsemblProtists" id="EKX51017"/>
    </source>
</evidence>
<dbReference type="InterPro" id="IPR017438">
    <property type="entry name" value="ATP-NAD_kinase_N"/>
</dbReference>
<keyword evidence="4" id="KW-0067">ATP-binding</keyword>
<gene>
    <name evidence="6" type="ORF">GUITHDRAFT_161773</name>
</gene>
<dbReference type="OMA" id="NDFAKYW"/>
<protein>
    <recommendedName>
        <fullName evidence="5">DAGKc domain-containing protein</fullName>
    </recommendedName>
</protein>
<sequence length="333" mass="36926">MSNGENSFGSMRDWTIIVNPASSGGKTKSTWPSTFEQLCAIAAQMGYEHPTEARVLESMGMGSATDLTRKVLREGAKVVVAVGGDGTLSEVMEGFFEPDTDEMINEEAVIGYLQSGTGSDFRRTLGWQNQDLQEWIVRLLRRQTKKLDICGSCFTGTDGTIKKRHFINMSSCGVSASIAKLANEKYKMFGPNLTYIMASFGGFMQFSPFKVRIKVDDKDWIEHEEVTFITICNGKFFGGGMKICPPADPFDGYIHLVVYKGVDFLTFLISLPKLLGGEGILDSNSIFVEKVKTCDIQVEEKDKGKVNMELDGESIAVLPAQFHILPERMHMIM</sequence>
<dbReference type="GO" id="GO:0005524">
    <property type="term" value="F:ATP binding"/>
    <property type="evidence" value="ECO:0007669"/>
    <property type="project" value="UniProtKB-KW"/>
</dbReference>
<dbReference type="InterPro" id="IPR045540">
    <property type="entry name" value="YegS/DAGK_C"/>
</dbReference>
<dbReference type="OrthoDB" id="336240at2759"/>
<dbReference type="EnsemblProtists" id="EKX51017">
    <property type="protein sequence ID" value="EKX51017"/>
    <property type="gene ID" value="GUITHDRAFT_161773"/>
</dbReference>
<dbReference type="InterPro" id="IPR005218">
    <property type="entry name" value="Diacylglycerol/lipid_kinase"/>
</dbReference>
<evidence type="ECO:0000256" key="1">
    <source>
        <dbReference type="ARBA" id="ARBA00022679"/>
    </source>
</evidence>
<dbReference type="AlphaFoldDB" id="L1JRD9"/>
<feature type="domain" description="DAGKc" evidence="5">
    <location>
        <begin position="9"/>
        <end position="157"/>
    </location>
</feature>
<evidence type="ECO:0000313" key="8">
    <source>
        <dbReference type="Proteomes" id="UP000011087"/>
    </source>
</evidence>